<dbReference type="AlphaFoldDB" id="A0A2U1KEW4"/>
<dbReference type="STRING" id="35608.A0A2U1KEW4"/>
<dbReference type="EMBL" id="PKPP01020231">
    <property type="protein sequence ID" value="PWA35324.1"/>
    <property type="molecule type" value="Genomic_DNA"/>
</dbReference>
<evidence type="ECO:0008006" key="3">
    <source>
        <dbReference type="Google" id="ProtNLM"/>
    </source>
</evidence>
<dbReference type="OrthoDB" id="550575at2759"/>
<evidence type="ECO:0000313" key="2">
    <source>
        <dbReference type="Proteomes" id="UP000245207"/>
    </source>
</evidence>
<name>A0A2U1KEW4_ARTAN</name>
<sequence>MDVSVKNHPTSISTTAHLSDDCLHLIFEKLDSKIDQKSFGLTCHNFLNIQNSSRKSLKLGCLRLFLYCPHHAESFIIHRLLNRFTRLESLSLGHCFEIRDSDLTPLLKHGSELHYLFLNFCCGVTYVGLSYVASGCKLLTEVNLGRCENITDHGIRLLNQNCRQLRSLNIYGCDKVTGVSFYGFSSTLACLEANSCAFDSTGVGGILSGGGLEYLNLHHLQERIEGNGLEAIGLGLASNLKVLNFYMCNFVEDAAIIEISRGCPLLLEWNLSYCEKIGIAGWESIGLHCNNLERLHVIGCKNLCDSGLLALGNGCKHLSVIYINNYQQITPSGFLNFKKQKSGVEISYKFIWNILPSWAFTTYKKNHLKRN</sequence>
<dbReference type="PANTHER" id="PTHR13318:SF26">
    <property type="entry name" value="F-BOX_LRR-REPEAT PROTEIN 12"/>
    <property type="match status" value="1"/>
</dbReference>
<dbReference type="SMART" id="SM00367">
    <property type="entry name" value="LRR_CC"/>
    <property type="match status" value="8"/>
</dbReference>
<dbReference type="CDD" id="cd22159">
    <property type="entry name" value="F-box_AtTIR1-like"/>
    <property type="match status" value="1"/>
</dbReference>
<dbReference type="GO" id="GO:0019005">
    <property type="term" value="C:SCF ubiquitin ligase complex"/>
    <property type="evidence" value="ECO:0007669"/>
    <property type="project" value="TreeGrafter"/>
</dbReference>
<organism evidence="1 2">
    <name type="scientific">Artemisia annua</name>
    <name type="common">Sweet wormwood</name>
    <dbReference type="NCBI Taxonomy" id="35608"/>
    <lineage>
        <taxon>Eukaryota</taxon>
        <taxon>Viridiplantae</taxon>
        <taxon>Streptophyta</taxon>
        <taxon>Embryophyta</taxon>
        <taxon>Tracheophyta</taxon>
        <taxon>Spermatophyta</taxon>
        <taxon>Magnoliopsida</taxon>
        <taxon>eudicotyledons</taxon>
        <taxon>Gunneridae</taxon>
        <taxon>Pentapetalae</taxon>
        <taxon>asterids</taxon>
        <taxon>campanulids</taxon>
        <taxon>Asterales</taxon>
        <taxon>Asteraceae</taxon>
        <taxon>Asteroideae</taxon>
        <taxon>Anthemideae</taxon>
        <taxon>Artemisiinae</taxon>
        <taxon>Artemisia</taxon>
    </lineage>
</organism>
<gene>
    <name evidence="1" type="ORF">CTI12_AA610520</name>
</gene>
<dbReference type="InterPro" id="IPR032675">
    <property type="entry name" value="LRR_dom_sf"/>
</dbReference>
<dbReference type="Proteomes" id="UP000245207">
    <property type="component" value="Unassembled WGS sequence"/>
</dbReference>
<dbReference type="GO" id="GO:0031146">
    <property type="term" value="P:SCF-dependent proteasomal ubiquitin-dependent protein catabolic process"/>
    <property type="evidence" value="ECO:0007669"/>
    <property type="project" value="TreeGrafter"/>
</dbReference>
<dbReference type="SUPFAM" id="SSF52047">
    <property type="entry name" value="RNI-like"/>
    <property type="match status" value="1"/>
</dbReference>
<dbReference type="PANTHER" id="PTHR13318">
    <property type="entry name" value="PARTNER OF PAIRED, ISOFORM B-RELATED"/>
    <property type="match status" value="1"/>
</dbReference>
<proteinExistence type="predicted"/>
<keyword evidence="2" id="KW-1185">Reference proteome</keyword>
<accession>A0A2U1KEW4</accession>
<reference evidence="1 2" key="1">
    <citation type="journal article" date="2018" name="Mol. Plant">
        <title>The genome of Artemisia annua provides insight into the evolution of Asteraceae family and artemisinin biosynthesis.</title>
        <authorList>
            <person name="Shen Q."/>
            <person name="Zhang L."/>
            <person name="Liao Z."/>
            <person name="Wang S."/>
            <person name="Yan T."/>
            <person name="Shi P."/>
            <person name="Liu M."/>
            <person name="Fu X."/>
            <person name="Pan Q."/>
            <person name="Wang Y."/>
            <person name="Lv Z."/>
            <person name="Lu X."/>
            <person name="Zhang F."/>
            <person name="Jiang W."/>
            <person name="Ma Y."/>
            <person name="Chen M."/>
            <person name="Hao X."/>
            <person name="Li L."/>
            <person name="Tang Y."/>
            <person name="Lv G."/>
            <person name="Zhou Y."/>
            <person name="Sun X."/>
            <person name="Brodelius P.E."/>
            <person name="Rose J.K.C."/>
            <person name="Tang K."/>
        </authorList>
    </citation>
    <scope>NUCLEOTIDE SEQUENCE [LARGE SCALE GENOMIC DNA]</scope>
    <source>
        <strain evidence="2">cv. Huhao1</strain>
        <tissue evidence="1">Leaf</tissue>
    </source>
</reference>
<evidence type="ECO:0000313" key="1">
    <source>
        <dbReference type="EMBL" id="PWA35324.1"/>
    </source>
</evidence>
<dbReference type="Gene3D" id="3.80.10.10">
    <property type="entry name" value="Ribonuclease Inhibitor"/>
    <property type="match status" value="2"/>
</dbReference>
<comment type="caution">
    <text evidence="1">The sequence shown here is derived from an EMBL/GenBank/DDBJ whole genome shotgun (WGS) entry which is preliminary data.</text>
</comment>
<dbReference type="InterPro" id="IPR006553">
    <property type="entry name" value="Leu-rich_rpt_Cys-con_subtyp"/>
</dbReference>
<protein>
    <recommendedName>
        <fullName evidence="3">Leucine-rich repeat domain, L domain-like protein</fullName>
    </recommendedName>
</protein>